<organism evidence="2 3">
    <name type="scientific">Phormidesmis priestleyi Ana</name>
    <dbReference type="NCBI Taxonomy" id="1666911"/>
    <lineage>
        <taxon>Bacteria</taxon>
        <taxon>Bacillati</taxon>
        <taxon>Cyanobacteriota</taxon>
        <taxon>Cyanophyceae</taxon>
        <taxon>Leptolyngbyales</taxon>
        <taxon>Leptolyngbyaceae</taxon>
        <taxon>Phormidesmis</taxon>
    </lineage>
</organism>
<feature type="domain" description="Glycosyl transferase family 28 C-terminal" evidence="1">
    <location>
        <begin position="250"/>
        <end position="378"/>
    </location>
</feature>
<name>A0A0P8BRI6_9CYAN</name>
<keyword evidence="2" id="KW-0808">Transferase</keyword>
<gene>
    <name evidence="2" type="ORF">HLUCCA11_05450</name>
</gene>
<dbReference type="SUPFAM" id="SSF53756">
    <property type="entry name" value="UDP-Glycosyltransferase/glycogen phosphorylase"/>
    <property type="match status" value="1"/>
</dbReference>
<proteinExistence type="predicted"/>
<dbReference type="EMBL" id="LJZR01000005">
    <property type="protein sequence ID" value="KPQ36612.1"/>
    <property type="molecule type" value="Genomic_DNA"/>
</dbReference>
<dbReference type="PATRIC" id="fig|1666911.3.peg.3295"/>
<dbReference type="Pfam" id="PF04101">
    <property type="entry name" value="Glyco_tran_28_C"/>
    <property type="match status" value="1"/>
</dbReference>
<reference evidence="2 3" key="1">
    <citation type="submission" date="2015-09" db="EMBL/GenBank/DDBJ databases">
        <title>Identification and resolution of microdiversity through metagenomic sequencing of parallel consortia.</title>
        <authorList>
            <person name="Nelson W.C."/>
            <person name="Romine M.F."/>
            <person name="Lindemann S.R."/>
        </authorList>
    </citation>
    <scope>NUCLEOTIDE SEQUENCE [LARGE SCALE GENOMIC DNA]</scope>
    <source>
        <strain evidence="2">Ana</strain>
    </source>
</reference>
<dbReference type="STRING" id="1666911.HLUCCA11_05450"/>
<dbReference type="PANTHER" id="PTHR21015">
    <property type="entry name" value="UDP-N-ACETYLGLUCOSAMINE--N-ACETYLMURAMYL-(PENTAPEPTIDE) PYROPHOSPHORYL-UNDECAPRENOL N-ACETYLGLUCOSAMINE TRANSFERASE 1"/>
    <property type="match status" value="1"/>
</dbReference>
<dbReference type="AlphaFoldDB" id="A0A0P8BRI6"/>
<evidence type="ECO:0000259" key="1">
    <source>
        <dbReference type="Pfam" id="PF04101"/>
    </source>
</evidence>
<protein>
    <submittedName>
        <fullName evidence="2">Putative glycosyl transferase</fullName>
    </submittedName>
</protein>
<dbReference type="GO" id="GO:0016758">
    <property type="term" value="F:hexosyltransferase activity"/>
    <property type="evidence" value="ECO:0007669"/>
    <property type="project" value="InterPro"/>
</dbReference>
<dbReference type="InterPro" id="IPR007235">
    <property type="entry name" value="Glyco_trans_28_C"/>
</dbReference>
<sequence length="425" mass="47765">MALKNTNITRIMVYSHDTFGLGNLRRMLAICEQLLICWPKLSVLLVSGSPMIHEFRLPQRLDYIKLPCLNRGLSGELCAKYLRMPTEETVALRSQLIHSAVTHFKPDILLVDKKPTGLKGELIATLNYLKKDLPNSKCVLLLRDILDTPQKTIAEWCRWGYYSTIQKYYAQILVVGSQTVFDIVQEYRLPLPVAHKVCYCGYIRKQPDNRQRGDFRAQLNIERDAPLVLVTPGGGEDGYDMVHTYLEGIQQIKTSTRDGELSHSLKSLVLCGPEMPIKQQLQLQQMAASCPDVIFKSFSNDLLSCVKAADVVVAMGGYNTLTEILSLGKRVVVVPRIRPSQEQLIRATRFQQKGWVTMLHPEEMTARSLLQTVLKQFSIPPFYPNDINFNGLSCISHYLSALVSSDLSGMNFSLSASSPSLCLPA</sequence>
<dbReference type="Proteomes" id="UP000050465">
    <property type="component" value="Unassembled WGS sequence"/>
</dbReference>
<dbReference type="PANTHER" id="PTHR21015:SF28">
    <property type="entry name" value="SLL1722 PROTEIN"/>
    <property type="match status" value="1"/>
</dbReference>
<dbReference type="Gene3D" id="3.40.50.2000">
    <property type="entry name" value="Glycogen Phosphorylase B"/>
    <property type="match status" value="1"/>
</dbReference>
<comment type="caution">
    <text evidence="2">The sequence shown here is derived from an EMBL/GenBank/DDBJ whole genome shotgun (WGS) entry which is preliminary data.</text>
</comment>
<accession>A0A0P8BRI6</accession>
<evidence type="ECO:0000313" key="2">
    <source>
        <dbReference type="EMBL" id="KPQ36612.1"/>
    </source>
</evidence>
<evidence type="ECO:0000313" key="3">
    <source>
        <dbReference type="Proteomes" id="UP000050465"/>
    </source>
</evidence>